<dbReference type="EMBL" id="LT607752">
    <property type="protein sequence ID" value="SCG65145.1"/>
    <property type="molecule type" value="Genomic_DNA"/>
</dbReference>
<dbReference type="OrthoDB" id="7584480at2"/>
<organism evidence="2 3">
    <name type="scientific">Micromonospora rifamycinica</name>
    <dbReference type="NCBI Taxonomy" id="291594"/>
    <lineage>
        <taxon>Bacteria</taxon>
        <taxon>Bacillati</taxon>
        <taxon>Actinomycetota</taxon>
        <taxon>Actinomycetes</taxon>
        <taxon>Micromonosporales</taxon>
        <taxon>Micromonosporaceae</taxon>
        <taxon>Micromonospora</taxon>
    </lineage>
</organism>
<dbReference type="SMART" id="SM00923">
    <property type="entry name" value="MbtH"/>
    <property type="match status" value="1"/>
</dbReference>
<dbReference type="AlphaFoldDB" id="A0A109ING5"/>
<reference evidence="3" key="1">
    <citation type="submission" date="2016-06" db="EMBL/GenBank/DDBJ databases">
        <authorList>
            <person name="Varghese N."/>
            <person name="Submissions Spin"/>
        </authorList>
    </citation>
    <scope>NUCLEOTIDE SEQUENCE [LARGE SCALE GENOMIC DNA]</scope>
    <source>
        <strain evidence="3">DSM 44983</strain>
    </source>
</reference>
<dbReference type="Gene3D" id="3.90.820.10">
    <property type="entry name" value="Structural Genomics, Unknown Function 30-nov-00 1gh9 Mol_id"/>
    <property type="match status" value="1"/>
</dbReference>
<dbReference type="GO" id="GO:0005829">
    <property type="term" value="C:cytosol"/>
    <property type="evidence" value="ECO:0007669"/>
    <property type="project" value="TreeGrafter"/>
</dbReference>
<proteinExistence type="predicted"/>
<dbReference type="PANTHER" id="PTHR38444">
    <property type="entry name" value="ENTEROBACTIN BIOSYNTHESIS PROTEIN YBDZ"/>
    <property type="match status" value="1"/>
</dbReference>
<dbReference type="Pfam" id="PF03621">
    <property type="entry name" value="MbtH"/>
    <property type="match status" value="1"/>
</dbReference>
<protein>
    <submittedName>
        <fullName evidence="2">MbtH protein</fullName>
    </submittedName>
</protein>
<name>A0A109ING5_9ACTN</name>
<dbReference type="RefSeq" id="WP_067303203.1">
    <property type="nucleotide sequence ID" value="NZ_LRMV01000014.1"/>
</dbReference>
<evidence type="ECO:0000313" key="2">
    <source>
        <dbReference type="EMBL" id="SCG65145.1"/>
    </source>
</evidence>
<dbReference type="SUPFAM" id="SSF160582">
    <property type="entry name" value="MbtH-like"/>
    <property type="match status" value="1"/>
</dbReference>
<dbReference type="InterPro" id="IPR038020">
    <property type="entry name" value="MbtH-like_sf"/>
</dbReference>
<accession>A0A109ING5</accession>
<dbReference type="Proteomes" id="UP000198226">
    <property type="component" value="Chromosome I"/>
</dbReference>
<dbReference type="InterPro" id="IPR005153">
    <property type="entry name" value="MbtH-like_dom"/>
</dbReference>
<gene>
    <name evidence="2" type="ORF">GA0070623_3108</name>
</gene>
<dbReference type="GO" id="GO:0019290">
    <property type="term" value="P:siderophore biosynthetic process"/>
    <property type="evidence" value="ECO:0007669"/>
    <property type="project" value="TreeGrafter"/>
</dbReference>
<sequence length="65" mass="7341">MSRWRVLVNHEEQYGLWPAGHPDPGGWRPVGFEGTEEECVSHVDRVWTDLRPASLRRATAGRAAS</sequence>
<evidence type="ECO:0000313" key="3">
    <source>
        <dbReference type="Proteomes" id="UP000198226"/>
    </source>
</evidence>
<evidence type="ECO:0000259" key="1">
    <source>
        <dbReference type="SMART" id="SM00923"/>
    </source>
</evidence>
<dbReference type="InterPro" id="IPR037407">
    <property type="entry name" value="MLP_fam"/>
</dbReference>
<feature type="domain" description="MbtH-like" evidence="1">
    <location>
        <begin position="3"/>
        <end position="45"/>
    </location>
</feature>
<keyword evidence="3" id="KW-1185">Reference proteome</keyword>
<dbReference type="PANTHER" id="PTHR38444:SF1">
    <property type="entry name" value="ENTEROBACTIN BIOSYNTHESIS PROTEIN YBDZ"/>
    <property type="match status" value="1"/>
</dbReference>